<dbReference type="SUPFAM" id="SSF159245">
    <property type="entry name" value="AttH-like"/>
    <property type="match status" value="1"/>
</dbReference>
<evidence type="ECO:0000313" key="1">
    <source>
        <dbReference type="EMBL" id="MDO6963711.1"/>
    </source>
</evidence>
<dbReference type="EMBL" id="JAUOZU010000006">
    <property type="protein sequence ID" value="MDO6963711.1"/>
    <property type="molecule type" value="Genomic_DNA"/>
</dbReference>
<protein>
    <submittedName>
        <fullName evidence="1">Tocopherol cyclase family protein</fullName>
    </submittedName>
</protein>
<organism evidence="1 2">
    <name type="scientific">Rhizobium alvei</name>
    <dbReference type="NCBI Taxonomy" id="1132659"/>
    <lineage>
        <taxon>Bacteria</taxon>
        <taxon>Pseudomonadati</taxon>
        <taxon>Pseudomonadota</taxon>
        <taxon>Alphaproteobacteria</taxon>
        <taxon>Hyphomicrobiales</taxon>
        <taxon>Rhizobiaceae</taxon>
        <taxon>Rhizobium/Agrobacterium group</taxon>
        <taxon>Rhizobium</taxon>
    </lineage>
</organism>
<comment type="caution">
    <text evidence="1">The sequence shown here is derived from an EMBL/GenBank/DDBJ whole genome shotgun (WGS) entry which is preliminary data.</text>
</comment>
<evidence type="ECO:0000313" key="2">
    <source>
        <dbReference type="Proteomes" id="UP001174932"/>
    </source>
</evidence>
<dbReference type="InterPro" id="IPR025893">
    <property type="entry name" value="Tocopherol_cyclase"/>
</dbReference>
<reference evidence="1" key="1">
    <citation type="journal article" date="2015" name="Int. J. Syst. Evol. Microbiol.">
        <title>Rhizobium alvei sp. nov., isolated from a freshwater river.</title>
        <authorList>
            <person name="Sheu S.Y."/>
            <person name="Huang H.W."/>
            <person name="Young C.C."/>
            <person name="Chen W.M."/>
        </authorList>
    </citation>
    <scope>NUCLEOTIDE SEQUENCE</scope>
    <source>
        <strain evidence="1">TNR-22</strain>
    </source>
</reference>
<dbReference type="Proteomes" id="UP001174932">
    <property type="component" value="Unassembled WGS sequence"/>
</dbReference>
<dbReference type="RefSeq" id="WP_304375624.1">
    <property type="nucleotide sequence ID" value="NZ_JAUOZU010000006.1"/>
</dbReference>
<reference evidence="1" key="2">
    <citation type="submission" date="2023-07" db="EMBL/GenBank/DDBJ databases">
        <authorList>
            <person name="Shen H."/>
        </authorList>
    </citation>
    <scope>NUCLEOTIDE SEQUENCE</scope>
    <source>
        <strain evidence="1">TNR-22</strain>
    </source>
</reference>
<gene>
    <name evidence="1" type="ORF">Q4481_07060</name>
</gene>
<sequence>MLTGALARKGYDWWWHSFTARHAKTGEEKAFFIEYFICNPALGGDAPVFCDPESAARGGRPTYGLVKVGCWGADARQLHRYCGTHSITIGSGSLDITMADCRLSETAMTGSVSVSSSERDAHPEWASDAGRLVWDLRIDKKLHYSVGAGAGSLARALNLFEMYWHAEGIRTDYSGWLELDGERYIVEPASCYGYADKNWGENFTSPWLWISSCDLVSKTSGKRLDNSALEIGGGKPRILGIPLPDRLLAYLAYEGRGYDFNFSKVWQGADVTFAFKEGADDNVWSVIARNRNAVMEVDLSCAKAEMQLMRYQAPDGTRLHKRLWNGGTGTGEIRLFARKAGTVEPIDTIAIGHVGCEYGEYQRSEQE</sequence>
<proteinExistence type="predicted"/>
<name>A0ABT8YJL1_9HYPH</name>
<keyword evidence="2" id="KW-1185">Reference proteome</keyword>
<dbReference type="Pfam" id="PF14249">
    <property type="entry name" value="Tocopherol_cycl"/>
    <property type="match status" value="1"/>
</dbReference>
<accession>A0ABT8YJL1</accession>